<name>A0A4Z2GEW9_9TELE</name>
<evidence type="ECO:0000256" key="1">
    <source>
        <dbReference type="SAM" id="MobiDB-lite"/>
    </source>
</evidence>
<dbReference type="EMBL" id="SRLO01000589">
    <property type="protein sequence ID" value="TNN51222.1"/>
    <property type="molecule type" value="Genomic_DNA"/>
</dbReference>
<accession>A0A4Z2GEW9</accession>
<comment type="caution">
    <text evidence="2">The sequence shown here is derived from an EMBL/GenBank/DDBJ whole genome shotgun (WGS) entry which is preliminary data.</text>
</comment>
<dbReference type="AlphaFoldDB" id="A0A4Z2GEW9"/>
<organism evidence="2 3">
    <name type="scientific">Liparis tanakae</name>
    <name type="common">Tanaka's snailfish</name>
    <dbReference type="NCBI Taxonomy" id="230148"/>
    <lineage>
        <taxon>Eukaryota</taxon>
        <taxon>Metazoa</taxon>
        <taxon>Chordata</taxon>
        <taxon>Craniata</taxon>
        <taxon>Vertebrata</taxon>
        <taxon>Euteleostomi</taxon>
        <taxon>Actinopterygii</taxon>
        <taxon>Neopterygii</taxon>
        <taxon>Teleostei</taxon>
        <taxon>Neoteleostei</taxon>
        <taxon>Acanthomorphata</taxon>
        <taxon>Eupercaria</taxon>
        <taxon>Perciformes</taxon>
        <taxon>Cottioidei</taxon>
        <taxon>Cottales</taxon>
        <taxon>Liparidae</taxon>
        <taxon>Liparis</taxon>
    </lineage>
</organism>
<evidence type="ECO:0000313" key="3">
    <source>
        <dbReference type="Proteomes" id="UP000314294"/>
    </source>
</evidence>
<evidence type="ECO:0000313" key="2">
    <source>
        <dbReference type="EMBL" id="TNN51222.1"/>
    </source>
</evidence>
<sequence>MLRTSCCSRVASEYGNLRMHSLRNFSWYTGKPSRSRPFSKLQDGGNTGGGGAGRRLSAPSPLDEAVQLVVAVLEEGGALPQHAADVMSSITRRHFSRASASATSGFSFTSITIWGGGGHGGGHGGRSSKTLPQKYKTLFIQVGEICKTNTDRSCGDNE</sequence>
<gene>
    <name evidence="2" type="ORF">EYF80_038542</name>
</gene>
<dbReference type="Proteomes" id="UP000314294">
    <property type="component" value="Unassembled WGS sequence"/>
</dbReference>
<keyword evidence="3" id="KW-1185">Reference proteome</keyword>
<protein>
    <submittedName>
        <fullName evidence="2">Uncharacterized protein</fullName>
    </submittedName>
</protein>
<feature type="region of interest" description="Disordered" evidence="1">
    <location>
        <begin position="33"/>
        <end position="58"/>
    </location>
</feature>
<reference evidence="2 3" key="1">
    <citation type="submission" date="2019-03" db="EMBL/GenBank/DDBJ databases">
        <title>First draft genome of Liparis tanakae, snailfish: a comprehensive survey of snailfish specific genes.</title>
        <authorList>
            <person name="Kim W."/>
            <person name="Song I."/>
            <person name="Jeong J.-H."/>
            <person name="Kim D."/>
            <person name="Kim S."/>
            <person name="Ryu S."/>
            <person name="Song J.Y."/>
            <person name="Lee S.K."/>
        </authorList>
    </citation>
    <scope>NUCLEOTIDE SEQUENCE [LARGE SCALE GENOMIC DNA]</scope>
    <source>
        <tissue evidence="2">Muscle</tissue>
    </source>
</reference>
<proteinExistence type="predicted"/>